<protein>
    <submittedName>
        <fullName evidence="1">Uncharacterized protein</fullName>
    </submittedName>
</protein>
<reference evidence="1 2" key="1">
    <citation type="submission" date="2016-10" db="EMBL/GenBank/DDBJ databases">
        <authorList>
            <person name="de Groot N.N."/>
        </authorList>
    </citation>
    <scope>NUCLEOTIDE SEQUENCE [LARGE SCALE GENOMIC DNA]</scope>
    <source>
        <strain evidence="1 2">DSM 45317</strain>
    </source>
</reference>
<name>A0A1I4CX87_9ACTN</name>
<sequence length="132" mass="14727">MRNIQQSFATIPMVDLQFGLPTRTVRGNPTIPVECAPDGYPHTFNLDSPESPKATRVCGGEWNWWLVCRTIWGSAFADIPPAIVIESIGNHWRLYLVTGPGGRMVVREVPDPEAQAAARRAFGSRRPRSRRA</sequence>
<dbReference type="RefSeq" id="WP_177212709.1">
    <property type="nucleotide sequence ID" value="NZ_FOSW01000004.1"/>
</dbReference>
<accession>A0A1I4CX87</accession>
<dbReference type="AlphaFoldDB" id="A0A1I4CX87"/>
<proteinExistence type="predicted"/>
<keyword evidence="2" id="KW-1185">Reference proteome</keyword>
<evidence type="ECO:0000313" key="1">
    <source>
        <dbReference type="EMBL" id="SFK85964.1"/>
    </source>
</evidence>
<dbReference type="EMBL" id="FOSW01000004">
    <property type="protein sequence ID" value="SFK85964.1"/>
    <property type="molecule type" value="Genomic_DNA"/>
</dbReference>
<organism evidence="1 2">
    <name type="scientific">Geodermatophilus ruber</name>
    <dbReference type="NCBI Taxonomy" id="504800"/>
    <lineage>
        <taxon>Bacteria</taxon>
        <taxon>Bacillati</taxon>
        <taxon>Actinomycetota</taxon>
        <taxon>Actinomycetes</taxon>
        <taxon>Geodermatophilales</taxon>
        <taxon>Geodermatophilaceae</taxon>
        <taxon>Geodermatophilus</taxon>
    </lineage>
</organism>
<dbReference type="Proteomes" id="UP000199152">
    <property type="component" value="Unassembled WGS sequence"/>
</dbReference>
<evidence type="ECO:0000313" key="2">
    <source>
        <dbReference type="Proteomes" id="UP000199152"/>
    </source>
</evidence>
<gene>
    <name evidence="1" type="ORF">SAMN04488085_10475</name>
</gene>
<dbReference type="InParanoid" id="A0A1I4CX87"/>